<reference evidence="2" key="1">
    <citation type="journal article" date="2019" name="Int. J. Syst. Evol. Microbiol.">
        <title>The Global Catalogue of Microorganisms (GCM) 10K type strain sequencing project: providing services to taxonomists for standard genome sequencing and annotation.</title>
        <authorList>
            <consortium name="The Broad Institute Genomics Platform"/>
            <consortium name="The Broad Institute Genome Sequencing Center for Infectious Disease"/>
            <person name="Wu L."/>
            <person name="Ma J."/>
        </authorList>
    </citation>
    <scope>NUCLEOTIDE SEQUENCE [LARGE SCALE GENOMIC DNA]</scope>
    <source>
        <strain evidence="2">CGMCC 1.12966</strain>
    </source>
</reference>
<proteinExistence type="predicted"/>
<dbReference type="EMBL" id="BNAF01000010">
    <property type="protein sequence ID" value="GHE42338.1"/>
    <property type="molecule type" value="Genomic_DNA"/>
</dbReference>
<gene>
    <name evidence="1" type="ORF">GCM10017764_27030</name>
</gene>
<name>A0ABQ3HWT0_9SPHI</name>
<keyword evidence="2" id="KW-1185">Reference proteome</keyword>
<dbReference type="Proteomes" id="UP000620550">
    <property type="component" value="Unassembled WGS sequence"/>
</dbReference>
<comment type="caution">
    <text evidence="1">The sequence shown here is derived from an EMBL/GenBank/DDBJ whole genome shotgun (WGS) entry which is preliminary data.</text>
</comment>
<protein>
    <submittedName>
        <fullName evidence="1">Uncharacterized protein</fullName>
    </submittedName>
</protein>
<organism evidence="1 2">
    <name type="scientific">Sphingobacterium griseoflavum</name>
    <dbReference type="NCBI Taxonomy" id="1474952"/>
    <lineage>
        <taxon>Bacteria</taxon>
        <taxon>Pseudomonadati</taxon>
        <taxon>Bacteroidota</taxon>
        <taxon>Sphingobacteriia</taxon>
        <taxon>Sphingobacteriales</taxon>
        <taxon>Sphingobacteriaceae</taxon>
        <taxon>Sphingobacterium</taxon>
    </lineage>
</organism>
<dbReference type="RefSeq" id="WP_189627224.1">
    <property type="nucleotide sequence ID" value="NZ_BNAF01000010.1"/>
</dbReference>
<evidence type="ECO:0000313" key="2">
    <source>
        <dbReference type="Proteomes" id="UP000620550"/>
    </source>
</evidence>
<evidence type="ECO:0000313" key="1">
    <source>
        <dbReference type="EMBL" id="GHE42338.1"/>
    </source>
</evidence>
<sequence length="123" mass="14176">MSINAIVRLEIPIANTLFVRLLAQPSNLLAILSKENVRQISDHVVEQLKDRDGGPVLTDLHLLKFRYDESTGKGSFRLHFRISRQYCCSDISGCADDYLDFKFVYRNENFVAEAAYFQWSLDN</sequence>
<accession>A0ABQ3HWT0</accession>